<reference evidence="3" key="1">
    <citation type="submission" date="2022-11" db="UniProtKB">
        <authorList>
            <consortium name="WormBaseParasite"/>
        </authorList>
    </citation>
    <scope>IDENTIFICATION</scope>
</reference>
<evidence type="ECO:0000313" key="2">
    <source>
        <dbReference type="Proteomes" id="UP000887564"/>
    </source>
</evidence>
<sequence length="133" mass="15394">MEVDDTSNEEVINVNSIDSNNASESTDTIMSIVIPQNTSSLPEISNNNVIIFWEYELSKDKWIRFNKAITDKLNASGDEKFIKIELDESELQIDRYAMKQRNLTSGYVRAIRCVTKFPNGYLYAFFTFIYLKI</sequence>
<keyword evidence="2" id="KW-1185">Reference proteome</keyword>
<dbReference type="Pfam" id="PF02825">
    <property type="entry name" value="WWE"/>
    <property type="match status" value="1"/>
</dbReference>
<evidence type="ECO:0000259" key="1">
    <source>
        <dbReference type="PROSITE" id="PS50918"/>
    </source>
</evidence>
<dbReference type="SUPFAM" id="SSF117839">
    <property type="entry name" value="WWE domain"/>
    <property type="match status" value="1"/>
</dbReference>
<proteinExistence type="predicted"/>
<evidence type="ECO:0000313" key="3">
    <source>
        <dbReference type="WBParaSite" id="PEQ_0000923501-mRNA-1"/>
    </source>
</evidence>
<dbReference type="InterPro" id="IPR037197">
    <property type="entry name" value="WWE_dom_sf"/>
</dbReference>
<name>A0A914RRV3_PAREQ</name>
<feature type="domain" description="WWE" evidence="1">
    <location>
        <begin position="39"/>
        <end position="113"/>
    </location>
</feature>
<dbReference type="AlphaFoldDB" id="A0A914RRV3"/>
<dbReference type="Proteomes" id="UP000887564">
    <property type="component" value="Unplaced"/>
</dbReference>
<organism evidence="2 3">
    <name type="scientific">Parascaris equorum</name>
    <name type="common">Equine roundworm</name>
    <dbReference type="NCBI Taxonomy" id="6256"/>
    <lineage>
        <taxon>Eukaryota</taxon>
        <taxon>Metazoa</taxon>
        <taxon>Ecdysozoa</taxon>
        <taxon>Nematoda</taxon>
        <taxon>Chromadorea</taxon>
        <taxon>Rhabditida</taxon>
        <taxon>Spirurina</taxon>
        <taxon>Ascaridomorpha</taxon>
        <taxon>Ascaridoidea</taxon>
        <taxon>Ascarididae</taxon>
        <taxon>Parascaris</taxon>
    </lineage>
</organism>
<protein>
    <submittedName>
        <fullName evidence="3">WWE domain-containing protein</fullName>
    </submittedName>
</protein>
<dbReference type="Gene3D" id="3.30.720.50">
    <property type="match status" value="1"/>
</dbReference>
<dbReference type="InterPro" id="IPR004170">
    <property type="entry name" value="WWE_dom"/>
</dbReference>
<accession>A0A914RRV3</accession>
<dbReference type="WBParaSite" id="PEQ_0000923501-mRNA-1">
    <property type="protein sequence ID" value="PEQ_0000923501-mRNA-1"/>
    <property type="gene ID" value="PEQ_0000923501"/>
</dbReference>
<dbReference type="PROSITE" id="PS50918">
    <property type="entry name" value="WWE"/>
    <property type="match status" value="1"/>
</dbReference>